<comment type="caution">
    <text evidence="1">The sequence shown here is derived from an EMBL/GenBank/DDBJ whole genome shotgun (WGS) entry which is preliminary data.</text>
</comment>
<proteinExistence type="predicted"/>
<sequence length="564" mass="64736">MYRPVRLVIREPKSQSHLSNQHILHITTQREELLTDTMPATLPLELLSEIASLLYEAGDCLVPYTTVCRRWQAAFEPFIYSDLIVYSDDAHKEESQKGISLAHFQKATAGSGAIRQVWIRKLQYDILVPFELLDWTTHKKEGYSVDNPVREANDQAFQTAITALFETLSSWNQSHRLSLELGLLGRQMGEEPEPHTWGYEDAGEYRYDYRNGREMSVPPYRARFHNNDASVLAYVPCVDKLSFTNEPSDGESDLRHRFHQIWAGAVAQIVQHCPTITQLHLNLDEWVRPDHIELYAFLVDNSPGVSELFNNAPRSLKVLNYSNQYEAPWKSALPALNVLSTETDTFTINLRALSTVLQELKLYNTSLSSDFLWPLDKAGRPLPNSGTLQWPNLTIIELNDVPPFLPSGMEYPLCSPPYTNHAFQTPGKWLALPTPEEQAGLDEPDEEISSPDDVIWDYDRGYASRKMVDDEEYHRFFTSMGRAARHMPRLKSIKFHLQHSTRLNFSFQPDSDPITAEWHSRAIPAYHPDERVAEAWGFPIEDFHFDPEEFDTVVNFDCWPPGDV</sequence>
<evidence type="ECO:0000313" key="2">
    <source>
        <dbReference type="Proteomes" id="UP001165205"/>
    </source>
</evidence>
<gene>
    <name evidence="1" type="ORF">Aory04_000899600</name>
</gene>
<reference evidence="1" key="1">
    <citation type="submission" date="2023-04" db="EMBL/GenBank/DDBJ databases">
        <title>Aspergillus oryzae NBRC 4228.</title>
        <authorList>
            <person name="Ichikawa N."/>
            <person name="Sato H."/>
            <person name="Tonouchi N."/>
        </authorList>
    </citation>
    <scope>NUCLEOTIDE SEQUENCE</scope>
    <source>
        <strain evidence="1">NBRC 4228</strain>
    </source>
</reference>
<protein>
    <submittedName>
        <fullName evidence="1">Unnamed protein product</fullName>
    </submittedName>
</protein>
<accession>A0AAN4YP62</accession>
<dbReference type="Proteomes" id="UP001165205">
    <property type="component" value="Unassembled WGS sequence"/>
</dbReference>
<dbReference type="AlphaFoldDB" id="A0AAN4YP62"/>
<name>A0AAN4YP62_ASPOZ</name>
<evidence type="ECO:0000313" key="1">
    <source>
        <dbReference type="EMBL" id="GMG33472.1"/>
    </source>
</evidence>
<dbReference type="EMBL" id="BSYA01000119">
    <property type="protein sequence ID" value="GMG33472.1"/>
    <property type="molecule type" value="Genomic_DNA"/>
</dbReference>
<organism evidence="1 2">
    <name type="scientific">Aspergillus oryzae</name>
    <name type="common">Yellow koji mold</name>
    <dbReference type="NCBI Taxonomy" id="5062"/>
    <lineage>
        <taxon>Eukaryota</taxon>
        <taxon>Fungi</taxon>
        <taxon>Dikarya</taxon>
        <taxon>Ascomycota</taxon>
        <taxon>Pezizomycotina</taxon>
        <taxon>Eurotiomycetes</taxon>
        <taxon>Eurotiomycetidae</taxon>
        <taxon>Eurotiales</taxon>
        <taxon>Aspergillaceae</taxon>
        <taxon>Aspergillus</taxon>
        <taxon>Aspergillus subgen. Circumdati</taxon>
    </lineage>
</organism>